<name>A0A1G2NEW1_9BACT</name>
<evidence type="ECO:0000313" key="14">
    <source>
        <dbReference type="Proteomes" id="UP000177797"/>
    </source>
</evidence>
<organism evidence="13 14">
    <name type="scientific">Candidatus Taylorbacteria bacterium RIFCSPLOWO2_01_FULL_48_100</name>
    <dbReference type="NCBI Taxonomy" id="1802322"/>
    <lineage>
        <taxon>Bacteria</taxon>
        <taxon>Candidatus Tayloriibacteriota</taxon>
    </lineage>
</organism>
<accession>A0A1G2NEW1</accession>
<evidence type="ECO:0000256" key="4">
    <source>
        <dbReference type="ARBA" id="ARBA00022679"/>
    </source>
</evidence>
<keyword evidence="7 9" id="KW-0239">DNA-directed DNA polymerase</keyword>
<comment type="caution">
    <text evidence="13">The sequence shown here is derived from an EMBL/GenBank/DDBJ whole genome shotgun (WGS) entry which is preliminary data.</text>
</comment>
<feature type="domain" description="DNA polymerase III beta sliding clamp central" evidence="11">
    <location>
        <begin position="127"/>
        <end position="241"/>
    </location>
</feature>
<dbReference type="PANTHER" id="PTHR30478:SF0">
    <property type="entry name" value="BETA SLIDING CLAMP"/>
    <property type="match status" value="1"/>
</dbReference>
<comment type="subunit">
    <text evidence="9">Forms a ring-shaped head-to-tail homodimer around DNA.</text>
</comment>
<dbReference type="GO" id="GO:0005737">
    <property type="term" value="C:cytoplasm"/>
    <property type="evidence" value="ECO:0007669"/>
    <property type="project" value="UniProtKB-SubCell"/>
</dbReference>
<dbReference type="EMBL" id="MHSA01000021">
    <property type="protein sequence ID" value="OHA33882.1"/>
    <property type="molecule type" value="Genomic_DNA"/>
</dbReference>
<dbReference type="GO" id="GO:0006271">
    <property type="term" value="P:DNA strand elongation involved in DNA replication"/>
    <property type="evidence" value="ECO:0007669"/>
    <property type="project" value="TreeGrafter"/>
</dbReference>
<keyword evidence="8" id="KW-0238">DNA-binding</keyword>
<dbReference type="CDD" id="cd00140">
    <property type="entry name" value="beta_clamp"/>
    <property type="match status" value="1"/>
</dbReference>
<dbReference type="Proteomes" id="UP000177797">
    <property type="component" value="Unassembled WGS sequence"/>
</dbReference>
<evidence type="ECO:0000259" key="12">
    <source>
        <dbReference type="Pfam" id="PF02768"/>
    </source>
</evidence>
<keyword evidence="6 9" id="KW-0235">DNA replication</keyword>
<dbReference type="InterPro" id="IPR022635">
    <property type="entry name" value="DNA_polIII_beta_C"/>
</dbReference>
<dbReference type="PIRSF" id="PIRSF000804">
    <property type="entry name" value="DNA_pol_III_b"/>
    <property type="match status" value="1"/>
</dbReference>
<dbReference type="NCBIfam" id="TIGR00663">
    <property type="entry name" value="dnan"/>
    <property type="match status" value="1"/>
</dbReference>
<evidence type="ECO:0000256" key="3">
    <source>
        <dbReference type="ARBA" id="ARBA00022490"/>
    </source>
</evidence>
<dbReference type="GO" id="GO:0003887">
    <property type="term" value="F:DNA-directed DNA polymerase activity"/>
    <property type="evidence" value="ECO:0007669"/>
    <property type="project" value="UniProtKB-UniRule"/>
</dbReference>
<comment type="function">
    <text evidence="9">Confers DNA tethering and processivity to DNA polymerases and other proteins. Acts as a clamp, forming a ring around DNA (a reaction catalyzed by the clamp-loading complex) which diffuses in an ATP-independent manner freely and bidirectionally along dsDNA. Initially characterized for its ability to contact the catalytic subunit of DNA polymerase III (Pol III), a complex, multichain enzyme responsible for most of the replicative synthesis in bacteria; Pol III exhibits 3'-5' exonuclease proofreading activity. The beta chain is required for initiation of replication as well as for processivity of DNA replication.</text>
</comment>
<comment type="subcellular location">
    <subcellularLocation>
        <location evidence="1 9">Cytoplasm</location>
    </subcellularLocation>
</comment>
<evidence type="ECO:0000259" key="10">
    <source>
        <dbReference type="Pfam" id="PF00712"/>
    </source>
</evidence>
<comment type="similarity">
    <text evidence="2 9">Belongs to the beta sliding clamp family.</text>
</comment>
<dbReference type="AlphaFoldDB" id="A0A1G2NEW1"/>
<evidence type="ECO:0000256" key="1">
    <source>
        <dbReference type="ARBA" id="ARBA00004496"/>
    </source>
</evidence>
<dbReference type="PANTHER" id="PTHR30478">
    <property type="entry name" value="DNA POLYMERASE III SUBUNIT BETA"/>
    <property type="match status" value="1"/>
</dbReference>
<dbReference type="GO" id="GO:0009360">
    <property type="term" value="C:DNA polymerase III complex"/>
    <property type="evidence" value="ECO:0007669"/>
    <property type="project" value="InterPro"/>
</dbReference>
<keyword evidence="3 9" id="KW-0963">Cytoplasm</keyword>
<dbReference type="InterPro" id="IPR046938">
    <property type="entry name" value="DNA_clamp_sf"/>
</dbReference>
<evidence type="ECO:0000256" key="6">
    <source>
        <dbReference type="ARBA" id="ARBA00022705"/>
    </source>
</evidence>
<dbReference type="Pfam" id="PF02768">
    <property type="entry name" value="DNA_pol3_beta_3"/>
    <property type="match status" value="1"/>
</dbReference>
<reference evidence="13 14" key="1">
    <citation type="journal article" date="2016" name="Nat. Commun.">
        <title>Thousands of microbial genomes shed light on interconnected biogeochemical processes in an aquifer system.</title>
        <authorList>
            <person name="Anantharaman K."/>
            <person name="Brown C.T."/>
            <person name="Hug L.A."/>
            <person name="Sharon I."/>
            <person name="Castelle C.J."/>
            <person name="Probst A.J."/>
            <person name="Thomas B.C."/>
            <person name="Singh A."/>
            <person name="Wilkins M.J."/>
            <person name="Karaoz U."/>
            <person name="Brodie E.L."/>
            <person name="Williams K.H."/>
            <person name="Hubbard S.S."/>
            <person name="Banfield J.F."/>
        </authorList>
    </citation>
    <scope>NUCLEOTIDE SEQUENCE [LARGE SCALE GENOMIC DNA]</scope>
</reference>
<evidence type="ECO:0000256" key="8">
    <source>
        <dbReference type="ARBA" id="ARBA00023125"/>
    </source>
</evidence>
<gene>
    <name evidence="13" type="ORF">A2938_02555</name>
</gene>
<dbReference type="InterPro" id="IPR001001">
    <property type="entry name" value="DNA_polIII_beta"/>
</dbReference>
<dbReference type="Pfam" id="PF02767">
    <property type="entry name" value="DNA_pol3_beta_2"/>
    <property type="match status" value="1"/>
</dbReference>
<dbReference type="GO" id="GO:0003677">
    <property type="term" value="F:DNA binding"/>
    <property type="evidence" value="ECO:0007669"/>
    <property type="project" value="UniProtKB-UniRule"/>
</dbReference>
<dbReference type="Pfam" id="PF00712">
    <property type="entry name" value="DNA_pol3_beta"/>
    <property type="match status" value="1"/>
</dbReference>
<keyword evidence="4 9" id="KW-0808">Transferase</keyword>
<evidence type="ECO:0000256" key="7">
    <source>
        <dbReference type="ARBA" id="ARBA00022932"/>
    </source>
</evidence>
<dbReference type="InterPro" id="IPR022637">
    <property type="entry name" value="DNA_polIII_beta_cen"/>
</dbReference>
<evidence type="ECO:0000259" key="11">
    <source>
        <dbReference type="Pfam" id="PF02767"/>
    </source>
</evidence>
<evidence type="ECO:0000313" key="13">
    <source>
        <dbReference type="EMBL" id="OHA33882.1"/>
    </source>
</evidence>
<sequence>MKGECFKEKLEQAVRNASRVTGKNPSLPVLACVLIEAKKGSVVVRATNIDVAYEVAVPARIEKEGVIAVSGIALNTFLSGVSAQNVLFHSTQGGLSVSGGNASAVLKVFPHEDFPKFSQPKESQNTIPTYLLASGLKSVLYSASQSSIRQELSSIYIFSEGNSVVFAATDSFRLAEKHVFPQKNISIHPTLLPAKNAAELLRIVSEIENESCTVASESGQFVMKSDGMVFTSRVIDGSFPDYKQIIPKEFTTTVTLLKDDLAKALQLASGLSEKSNQILITVPASGDEISLSVKNAEVGEGVSTLKSSRSGEAIEMSFNARYLIDVLGAITESSMSLMFSGVGKPLLITGAGSSGFRYIVMPMNR</sequence>
<dbReference type="SUPFAM" id="SSF55979">
    <property type="entry name" value="DNA clamp"/>
    <property type="match status" value="3"/>
</dbReference>
<dbReference type="Gene3D" id="3.70.10.10">
    <property type="match status" value="1"/>
</dbReference>
<dbReference type="SMART" id="SM00480">
    <property type="entry name" value="POL3Bc"/>
    <property type="match status" value="1"/>
</dbReference>
<dbReference type="InterPro" id="IPR022634">
    <property type="entry name" value="DNA_polIII_beta_N"/>
</dbReference>
<feature type="domain" description="DNA polymerase III beta sliding clamp N-terminal" evidence="10">
    <location>
        <begin position="4"/>
        <end position="117"/>
    </location>
</feature>
<keyword evidence="5 9" id="KW-0548">Nucleotidyltransferase</keyword>
<dbReference type="Gene3D" id="3.10.150.10">
    <property type="entry name" value="DNA Polymerase III, subunit A, domain 2"/>
    <property type="match status" value="1"/>
</dbReference>
<feature type="domain" description="DNA polymerase III beta sliding clamp C-terminal" evidence="12">
    <location>
        <begin position="243"/>
        <end position="363"/>
    </location>
</feature>
<dbReference type="GO" id="GO:0008408">
    <property type="term" value="F:3'-5' exonuclease activity"/>
    <property type="evidence" value="ECO:0007669"/>
    <property type="project" value="InterPro"/>
</dbReference>
<evidence type="ECO:0000256" key="9">
    <source>
        <dbReference type="PIRNR" id="PIRNR000804"/>
    </source>
</evidence>
<evidence type="ECO:0000256" key="2">
    <source>
        <dbReference type="ARBA" id="ARBA00010752"/>
    </source>
</evidence>
<protein>
    <recommendedName>
        <fullName evidence="9">Beta sliding clamp</fullName>
    </recommendedName>
</protein>
<evidence type="ECO:0000256" key="5">
    <source>
        <dbReference type="ARBA" id="ARBA00022695"/>
    </source>
</evidence>
<proteinExistence type="inferred from homology"/>